<comment type="similarity">
    <text evidence="1">Belongs to the ROK (NagC/XylR) family.</text>
</comment>
<dbReference type="AlphaFoldDB" id="A0A1T3P099"/>
<dbReference type="STRING" id="159449.B4N89_17085"/>
<dbReference type="InterPro" id="IPR043129">
    <property type="entry name" value="ATPase_NBD"/>
</dbReference>
<sequence length="321" mass="32261">MPHVNITPSDLSGADCVVALDVGGTDIKGGVVDANGGLVYSERRPTGRTDGPNAVVAGIVDFAEALRDRAVELGGVPRAAGVVVPGIVDDAAGVAVWSASIQWREVPLRSLVADRLGLPAALSHDVRTGALAEGRLGAGRDCDNFLFVAIGTGLASVLVLNGRPYPGAHGQAGEIGHITVRPGGGKCTCGAVGCLEAHFSGPAIAHAFAEAAPGDDPPLSAAQVVARVAAGDRVAAAVWGQGLSAFADGLLTGLALYDPKLLVIGGGLSLAGEQLFNPLRTLLAERAVVQHVPPLVTAALGDEAGCRGAGLIAWDTLEVRG</sequence>
<organism evidence="2 3">
    <name type="scientific">Embleya scabrispora</name>
    <dbReference type="NCBI Taxonomy" id="159449"/>
    <lineage>
        <taxon>Bacteria</taxon>
        <taxon>Bacillati</taxon>
        <taxon>Actinomycetota</taxon>
        <taxon>Actinomycetes</taxon>
        <taxon>Kitasatosporales</taxon>
        <taxon>Streptomycetaceae</taxon>
        <taxon>Embleya</taxon>
    </lineage>
</organism>
<comment type="caution">
    <text evidence="2">The sequence shown here is derived from an EMBL/GenBank/DDBJ whole genome shotgun (WGS) entry which is preliminary data.</text>
</comment>
<proteinExistence type="inferred from homology"/>
<keyword evidence="2" id="KW-0418">Kinase</keyword>
<keyword evidence="3" id="KW-1185">Reference proteome</keyword>
<reference evidence="2 3" key="1">
    <citation type="submission" date="2017-03" db="EMBL/GenBank/DDBJ databases">
        <title>Draft genome sequence of Streptomyces scabrisporus NF3, endophyte isolated from Amphipterygium adstringens.</title>
        <authorList>
            <person name="Vazquez M."/>
            <person name="Ceapa C.D."/>
            <person name="Rodriguez Luna D."/>
            <person name="Sanchez Esquivel S."/>
        </authorList>
    </citation>
    <scope>NUCLEOTIDE SEQUENCE [LARGE SCALE GENOMIC DNA]</scope>
    <source>
        <strain evidence="2 3">NF3</strain>
    </source>
</reference>
<name>A0A1T3P099_9ACTN</name>
<dbReference type="Pfam" id="PF00480">
    <property type="entry name" value="ROK"/>
    <property type="match status" value="1"/>
</dbReference>
<dbReference type="PANTHER" id="PTHR18964">
    <property type="entry name" value="ROK (REPRESSOR, ORF, KINASE) FAMILY"/>
    <property type="match status" value="1"/>
</dbReference>
<evidence type="ECO:0000313" key="3">
    <source>
        <dbReference type="Proteomes" id="UP000190037"/>
    </source>
</evidence>
<dbReference type="Gene3D" id="3.30.420.40">
    <property type="match status" value="2"/>
</dbReference>
<dbReference type="InterPro" id="IPR000600">
    <property type="entry name" value="ROK"/>
</dbReference>
<dbReference type="RefSeq" id="WP_078976690.1">
    <property type="nucleotide sequence ID" value="NZ_MWQN01000001.1"/>
</dbReference>
<dbReference type="eggNOG" id="COG1940">
    <property type="taxonomic scope" value="Bacteria"/>
</dbReference>
<dbReference type="EMBL" id="MWQN01000001">
    <property type="protein sequence ID" value="OPC82424.1"/>
    <property type="molecule type" value="Genomic_DNA"/>
</dbReference>
<gene>
    <name evidence="2" type="ORF">B4N89_17085</name>
</gene>
<dbReference type="OrthoDB" id="9810372at2"/>
<keyword evidence="2" id="KW-0808">Transferase</keyword>
<dbReference type="PANTHER" id="PTHR18964:SF149">
    <property type="entry name" value="BIFUNCTIONAL UDP-N-ACETYLGLUCOSAMINE 2-EPIMERASE_N-ACETYLMANNOSAMINE KINASE"/>
    <property type="match status" value="1"/>
</dbReference>
<dbReference type="SUPFAM" id="SSF53067">
    <property type="entry name" value="Actin-like ATPase domain"/>
    <property type="match status" value="1"/>
</dbReference>
<dbReference type="Proteomes" id="UP000190037">
    <property type="component" value="Unassembled WGS sequence"/>
</dbReference>
<evidence type="ECO:0000256" key="1">
    <source>
        <dbReference type="ARBA" id="ARBA00006479"/>
    </source>
</evidence>
<evidence type="ECO:0000313" key="2">
    <source>
        <dbReference type="EMBL" id="OPC82424.1"/>
    </source>
</evidence>
<protein>
    <submittedName>
        <fullName evidence="2">Sugar kinase</fullName>
    </submittedName>
</protein>
<accession>A0A1T3P099</accession>
<dbReference type="GO" id="GO:0016301">
    <property type="term" value="F:kinase activity"/>
    <property type="evidence" value="ECO:0007669"/>
    <property type="project" value="UniProtKB-KW"/>
</dbReference>